<sequence length="73" mass="7937">MKKLILLMMSAVLALSFAGSASAATKVKSYTKKNGTHVQSHNRSNKDKSFNNNWSTKGNTNPNTGKKGTKTHK</sequence>
<evidence type="ECO:0000313" key="3">
    <source>
        <dbReference type="EMBL" id="KEQ25062.1"/>
    </source>
</evidence>
<evidence type="ECO:0000313" key="4">
    <source>
        <dbReference type="Proteomes" id="UP000028123"/>
    </source>
</evidence>
<organism evidence="3 4">
    <name type="scientific">Paenibacillus tyrfis</name>
    <dbReference type="NCBI Taxonomy" id="1501230"/>
    <lineage>
        <taxon>Bacteria</taxon>
        <taxon>Bacillati</taxon>
        <taxon>Bacillota</taxon>
        <taxon>Bacilli</taxon>
        <taxon>Bacillales</taxon>
        <taxon>Paenibacillaceae</taxon>
        <taxon>Paenibacillus</taxon>
    </lineage>
</organism>
<feature type="compositionally biased region" description="Low complexity" evidence="1">
    <location>
        <begin position="56"/>
        <end position="66"/>
    </location>
</feature>
<evidence type="ECO:0000256" key="2">
    <source>
        <dbReference type="SAM" id="SignalP"/>
    </source>
</evidence>
<keyword evidence="4" id="KW-1185">Reference proteome</keyword>
<gene>
    <name evidence="3" type="ORF">ET33_05050</name>
</gene>
<name>A0A081P2Y9_9BACL</name>
<keyword evidence="2" id="KW-0732">Signal</keyword>
<feature type="signal peptide" evidence="2">
    <location>
        <begin position="1"/>
        <end position="23"/>
    </location>
</feature>
<accession>A0A081P2Y9</accession>
<dbReference type="RefSeq" id="WP_036683445.1">
    <property type="nucleotide sequence ID" value="NZ_FYEP01000020.1"/>
</dbReference>
<feature type="region of interest" description="Disordered" evidence="1">
    <location>
        <begin position="30"/>
        <end position="73"/>
    </location>
</feature>
<dbReference type="AlphaFoldDB" id="A0A081P2Y9"/>
<comment type="caution">
    <text evidence="3">The sequence shown here is derived from an EMBL/GenBank/DDBJ whole genome shotgun (WGS) entry which is preliminary data.</text>
</comment>
<evidence type="ECO:0000256" key="1">
    <source>
        <dbReference type="SAM" id="MobiDB-lite"/>
    </source>
</evidence>
<dbReference type="OrthoDB" id="965391at2"/>
<dbReference type="EMBL" id="JNVM01000012">
    <property type="protein sequence ID" value="KEQ25062.1"/>
    <property type="molecule type" value="Genomic_DNA"/>
</dbReference>
<dbReference type="Proteomes" id="UP000028123">
    <property type="component" value="Unassembled WGS sequence"/>
</dbReference>
<feature type="chain" id="PRO_5001761274" description="Lipoprotein" evidence="2">
    <location>
        <begin position="24"/>
        <end position="73"/>
    </location>
</feature>
<reference evidence="3 4" key="1">
    <citation type="submission" date="2014-06" db="EMBL/GenBank/DDBJ databases">
        <title>Draft genome sequence of Paenibacillus sp. MSt1.</title>
        <authorList>
            <person name="Aw Y.K."/>
            <person name="Ong K.S."/>
            <person name="Gan H.M."/>
            <person name="Lee S.M."/>
        </authorList>
    </citation>
    <scope>NUCLEOTIDE SEQUENCE [LARGE SCALE GENOMIC DNA]</scope>
    <source>
        <strain evidence="3 4">MSt1</strain>
    </source>
</reference>
<dbReference type="eggNOG" id="ENOG5033CM7">
    <property type="taxonomic scope" value="Bacteria"/>
</dbReference>
<evidence type="ECO:0008006" key="5">
    <source>
        <dbReference type="Google" id="ProtNLM"/>
    </source>
</evidence>
<proteinExistence type="predicted"/>
<protein>
    <recommendedName>
        <fullName evidence="5">Lipoprotein</fullName>
    </recommendedName>
</protein>